<evidence type="ECO:0000313" key="1">
    <source>
        <dbReference type="EMBL" id="JAD69885.1"/>
    </source>
</evidence>
<dbReference type="AlphaFoldDB" id="A0A0A9C903"/>
<protein>
    <submittedName>
        <fullName evidence="1">Uncharacterized protein</fullName>
    </submittedName>
</protein>
<name>A0A0A9C903_ARUDO</name>
<sequence length="25" mass="3091">MDYSVSMKFLFCFSLKSKLLFLKQW</sequence>
<accession>A0A0A9C903</accession>
<reference evidence="1" key="1">
    <citation type="submission" date="2014-09" db="EMBL/GenBank/DDBJ databases">
        <authorList>
            <person name="Magalhaes I.L.F."/>
            <person name="Oliveira U."/>
            <person name="Santos F.R."/>
            <person name="Vidigal T.H.D.A."/>
            <person name="Brescovit A.D."/>
            <person name="Santos A.J."/>
        </authorList>
    </citation>
    <scope>NUCLEOTIDE SEQUENCE</scope>
    <source>
        <tissue evidence="1">Shoot tissue taken approximately 20 cm above the soil surface</tissue>
    </source>
</reference>
<organism evidence="1">
    <name type="scientific">Arundo donax</name>
    <name type="common">Giant reed</name>
    <name type="synonym">Donax arundinaceus</name>
    <dbReference type="NCBI Taxonomy" id="35708"/>
    <lineage>
        <taxon>Eukaryota</taxon>
        <taxon>Viridiplantae</taxon>
        <taxon>Streptophyta</taxon>
        <taxon>Embryophyta</taxon>
        <taxon>Tracheophyta</taxon>
        <taxon>Spermatophyta</taxon>
        <taxon>Magnoliopsida</taxon>
        <taxon>Liliopsida</taxon>
        <taxon>Poales</taxon>
        <taxon>Poaceae</taxon>
        <taxon>PACMAD clade</taxon>
        <taxon>Arundinoideae</taxon>
        <taxon>Arundineae</taxon>
        <taxon>Arundo</taxon>
    </lineage>
</organism>
<proteinExistence type="predicted"/>
<reference evidence="1" key="2">
    <citation type="journal article" date="2015" name="Data Brief">
        <title>Shoot transcriptome of the giant reed, Arundo donax.</title>
        <authorList>
            <person name="Barrero R.A."/>
            <person name="Guerrero F.D."/>
            <person name="Moolhuijzen P."/>
            <person name="Goolsby J.A."/>
            <person name="Tidwell J."/>
            <person name="Bellgard S.E."/>
            <person name="Bellgard M.I."/>
        </authorList>
    </citation>
    <scope>NUCLEOTIDE SEQUENCE</scope>
    <source>
        <tissue evidence="1">Shoot tissue taken approximately 20 cm above the soil surface</tissue>
    </source>
</reference>
<dbReference type="EMBL" id="GBRH01228010">
    <property type="protein sequence ID" value="JAD69885.1"/>
    <property type="molecule type" value="Transcribed_RNA"/>
</dbReference>